<evidence type="ECO:0000313" key="2">
    <source>
        <dbReference type="Proteomes" id="UP000275846"/>
    </source>
</evidence>
<evidence type="ECO:0000313" key="3">
    <source>
        <dbReference type="WBParaSite" id="SSLN_0001031601-mRNA-1"/>
    </source>
</evidence>
<gene>
    <name evidence="1" type="ORF">SSLN_LOCUS9950</name>
</gene>
<dbReference type="WBParaSite" id="SSLN_0001031601-mRNA-1">
    <property type="protein sequence ID" value="SSLN_0001031601-mRNA-1"/>
    <property type="gene ID" value="SSLN_0001031601"/>
</dbReference>
<organism evidence="3">
    <name type="scientific">Schistocephalus solidus</name>
    <name type="common">Tapeworm</name>
    <dbReference type="NCBI Taxonomy" id="70667"/>
    <lineage>
        <taxon>Eukaryota</taxon>
        <taxon>Metazoa</taxon>
        <taxon>Spiralia</taxon>
        <taxon>Lophotrochozoa</taxon>
        <taxon>Platyhelminthes</taxon>
        <taxon>Cestoda</taxon>
        <taxon>Eucestoda</taxon>
        <taxon>Diphyllobothriidea</taxon>
        <taxon>Diphyllobothriidae</taxon>
        <taxon>Schistocephalus</taxon>
    </lineage>
</organism>
<reference evidence="1 2" key="2">
    <citation type="submission" date="2018-11" db="EMBL/GenBank/DDBJ databases">
        <authorList>
            <consortium name="Pathogen Informatics"/>
        </authorList>
    </citation>
    <scope>NUCLEOTIDE SEQUENCE [LARGE SCALE GENOMIC DNA]</scope>
    <source>
        <strain evidence="1 2">NST_G2</strain>
    </source>
</reference>
<dbReference type="OrthoDB" id="10047121at2759"/>
<sequence length="235" mass="27044">MEQVHVLWHGASFNRADANPVNIITATRLVINQTKVAEETKNFIQHHQVPSFLMAQKPREILLEVERDALRELKVDRDIIMVPADTRSSPSFPFTSIPEDLTIETVQLLLQSKYDEMVDHLGHAEVLQLLNFCFKTYFTFNSTIYMQVKGTPMGSPISRLMAKTALQHLESLFFQNHKPKLRARYVDDAFIVTEVDRVLTFNSLLKSIFPDIKLTMEEKDNNQLAFLDVPSARKI</sequence>
<name>A0A183T0F2_SCHSO</name>
<dbReference type="AlphaFoldDB" id="A0A183T0F2"/>
<reference evidence="3" key="1">
    <citation type="submission" date="2016-06" db="UniProtKB">
        <authorList>
            <consortium name="WormBaseParasite"/>
        </authorList>
    </citation>
    <scope>IDENTIFICATION</scope>
</reference>
<dbReference type="Proteomes" id="UP000275846">
    <property type="component" value="Unassembled WGS sequence"/>
</dbReference>
<protein>
    <submittedName>
        <fullName evidence="3">Reverse transcriptase domain-containing protein</fullName>
    </submittedName>
</protein>
<keyword evidence="2" id="KW-1185">Reference proteome</keyword>
<dbReference type="PANTHER" id="PTHR21301">
    <property type="entry name" value="REVERSE TRANSCRIPTASE"/>
    <property type="match status" value="1"/>
</dbReference>
<dbReference type="PANTHER" id="PTHR21301:SF10">
    <property type="entry name" value="REVERSE TRANSCRIPTASE DOMAIN-CONTAINING PROTEIN"/>
    <property type="match status" value="1"/>
</dbReference>
<dbReference type="EMBL" id="UYSU01035561">
    <property type="protein sequence ID" value="VDL96335.1"/>
    <property type="molecule type" value="Genomic_DNA"/>
</dbReference>
<evidence type="ECO:0000313" key="1">
    <source>
        <dbReference type="EMBL" id="VDL96335.1"/>
    </source>
</evidence>
<proteinExistence type="predicted"/>
<accession>A0A183T0F2</accession>